<accession>A0A9D4ML77</accession>
<feature type="region of interest" description="Disordered" evidence="1">
    <location>
        <begin position="20"/>
        <end position="73"/>
    </location>
</feature>
<name>A0A9D4ML77_DREPO</name>
<feature type="compositionally biased region" description="Low complexity" evidence="1">
    <location>
        <begin position="31"/>
        <end position="46"/>
    </location>
</feature>
<evidence type="ECO:0000313" key="3">
    <source>
        <dbReference type="Proteomes" id="UP000828390"/>
    </source>
</evidence>
<evidence type="ECO:0000313" key="2">
    <source>
        <dbReference type="EMBL" id="KAH3878029.1"/>
    </source>
</evidence>
<dbReference type="Proteomes" id="UP000828390">
    <property type="component" value="Unassembled WGS sequence"/>
</dbReference>
<comment type="caution">
    <text evidence="2">The sequence shown here is derived from an EMBL/GenBank/DDBJ whole genome shotgun (WGS) entry which is preliminary data.</text>
</comment>
<protein>
    <submittedName>
        <fullName evidence="2">Uncharacterized protein</fullName>
    </submittedName>
</protein>
<sequence length="97" mass="10688">MMLRSAVNFDLKTETWNLSTASCIHRDNKDSASNSPGSRPSSTSSSADLGSPSPGFDRRKSIDRERNTGLNIQQLREAAMKGADLNTLRNMASKQDW</sequence>
<proteinExistence type="predicted"/>
<reference evidence="2" key="2">
    <citation type="submission" date="2020-11" db="EMBL/GenBank/DDBJ databases">
        <authorList>
            <person name="McCartney M.A."/>
            <person name="Auch B."/>
            <person name="Kono T."/>
            <person name="Mallez S."/>
            <person name="Becker A."/>
            <person name="Gohl D.M."/>
            <person name="Silverstein K.A.T."/>
            <person name="Koren S."/>
            <person name="Bechman K.B."/>
            <person name="Herman A."/>
            <person name="Abrahante J.E."/>
            <person name="Garbe J."/>
        </authorList>
    </citation>
    <scope>NUCLEOTIDE SEQUENCE</scope>
    <source>
        <strain evidence="2">Duluth1</strain>
        <tissue evidence="2">Whole animal</tissue>
    </source>
</reference>
<reference evidence="2" key="1">
    <citation type="journal article" date="2019" name="bioRxiv">
        <title>The Genome of the Zebra Mussel, Dreissena polymorpha: A Resource for Invasive Species Research.</title>
        <authorList>
            <person name="McCartney M.A."/>
            <person name="Auch B."/>
            <person name="Kono T."/>
            <person name="Mallez S."/>
            <person name="Zhang Y."/>
            <person name="Obille A."/>
            <person name="Becker A."/>
            <person name="Abrahante J.E."/>
            <person name="Garbe J."/>
            <person name="Badalamenti J.P."/>
            <person name="Herman A."/>
            <person name="Mangelson H."/>
            <person name="Liachko I."/>
            <person name="Sullivan S."/>
            <person name="Sone E.D."/>
            <person name="Koren S."/>
            <person name="Silverstein K.A.T."/>
            <person name="Beckman K.B."/>
            <person name="Gohl D.M."/>
        </authorList>
    </citation>
    <scope>NUCLEOTIDE SEQUENCE</scope>
    <source>
        <strain evidence="2">Duluth1</strain>
        <tissue evidence="2">Whole animal</tissue>
    </source>
</reference>
<gene>
    <name evidence="2" type="ORF">DPMN_001909</name>
</gene>
<evidence type="ECO:0000256" key="1">
    <source>
        <dbReference type="SAM" id="MobiDB-lite"/>
    </source>
</evidence>
<feature type="compositionally biased region" description="Basic and acidic residues" evidence="1">
    <location>
        <begin position="56"/>
        <end position="67"/>
    </location>
</feature>
<keyword evidence="3" id="KW-1185">Reference proteome</keyword>
<dbReference type="EMBL" id="JAIWYP010000001">
    <property type="protein sequence ID" value="KAH3878029.1"/>
    <property type="molecule type" value="Genomic_DNA"/>
</dbReference>
<organism evidence="2 3">
    <name type="scientific">Dreissena polymorpha</name>
    <name type="common">Zebra mussel</name>
    <name type="synonym">Mytilus polymorpha</name>
    <dbReference type="NCBI Taxonomy" id="45954"/>
    <lineage>
        <taxon>Eukaryota</taxon>
        <taxon>Metazoa</taxon>
        <taxon>Spiralia</taxon>
        <taxon>Lophotrochozoa</taxon>
        <taxon>Mollusca</taxon>
        <taxon>Bivalvia</taxon>
        <taxon>Autobranchia</taxon>
        <taxon>Heteroconchia</taxon>
        <taxon>Euheterodonta</taxon>
        <taxon>Imparidentia</taxon>
        <taxon>Neoheterodontei</taxon>
        <taxon>Myida</taxon>
        <taxon>Dreissenoidea</taxon>
        <taxon>Dreissenidae</taxon>
        <taxon>Dreissena</taxon>
    </lineage>
</organism>
<dbReference type="AlphaFoldDB" id="A0A9D4ML77"/>